<dbReference type="EMBL" id="JXLN01004176">
    <property type="protein sequence ID" value="KPM03129.1"/>
    <property type="molecule type" value="Genomic_DNA"/>
</dbReference>
<accession>A0A131ZXA6</accession>
<dbReference type="Proteomes" id="UP000070412">
    <property type="component" value="Unassembled WGS sequence"/>
</dbReference>
<dbReference type="InterPro" id="IPR011009">
    <property type="entry name" value="Kinase-like_dom_sf"/>
</dbReference>
<dbReference type="SUPFAM" id="SSF56112">
    <property type="entry name" value="Protein kinase-like (PK-like)"/>
    <property type="match status" value="1"/>
</dbReference>
<dbReference type="CDD" id="cd14016">
    <property type="entry name" value="STKc_CK1"/>
    <property type="match status" value="1"/>
</dbReference>
<dbReference type="PROSITE" id="PS00108">
    <property type="entry name" value="PROTEIN_KINASE_ST"/>
    <property type="match status" value="1"/>
</dbReference>
<dbReference type="Gene3D" id="1.10.510.10">
    <property type="entry name" value="Transferase(Phosphotransferase) domain 1"/>
    <property type="match status" value="1"/>
</dbReference>
<dbReference type="VEuPathDB" id="VectorBase:SSCA010444"/>
<dbReference type="Proteomes" id="UP000616769">
    <property type="component" value="Unassembled WGS sequence"/>
</dbReference>
<dbReference type="InterPro" id="IPR000719">
    <property type="entry name" value="Prot_kinase_dom"/>
</dbReference>
<sequence>MNSNDPNSSIIKSKLSKLLYQKIGKSPYVIQEYLSKGSFGYMFCGYHSETKQLVAIKVEPKDADRPQLHLEYGFYRMLGERRGIPIIYFLGPVDEYNALVMELLGPNLGQMLNKCGGRFSLRTTIQLTIQLIALMSYIHDCGLLYRDIKPENFLLGLENSERWWIVHIVDLGFCKQWRLDDKTHIPYGQGKLIAGTIRYISINNHLGHELSRRDDMEAICYMLIYLFKGHLPWMNIKTDRNKNSKICLTKMNIEIQSLCDQMPEEFANFLSNIRSLTFEQEPDYVGLNQMFVNLLKKKYGLSMNDRVYDWTRSHVIKTQSLRNF</sequence>
<name>A0A131ZXA6_SARSC</name>
<dbReference type="PROSITE" id="PS50011">
    <property type="entry name" value="PROTEIN_KINASE_DOM"/>
    <property type="match status" value="1"/>
</dbReference>
<dbReference type="EC" id="2.7.11.1" evidence="1"/>
<keyword evidence="6" id="KW-1185">Reference proteome</keyword>
<dbReference type="AlphaFoldDB" id="A0A131ZXA6"/>
<evidence type="ECO:0000313" key="6">
    <source>
        <dbReference type="Proteomes" id="UP000070412"/>
    </source>
</evidence>
<dbReference type="GO" id="GO:0004674">
    <property type="term" value="F:protein serine/threonine kinase activity"/>
    <property type="evidence" value="ECO:0007669"/>
    <property type="project" value="UniProtKB-EC"/>
</dbReference>
<dbReference type="OrthoDB" id="6501216at2759"/>
<evidence type="ECO:0000313" key="4">
    <source>
        <dbReference type="EMBL" id="KPM03129.1"/>
    </source>
</evidence>
<keyword evidence="4" id="KW-0418">Kinase</keyword>
<evidence type="ECO:0000259" key="2">
    <source>
        <dbReference type="PROSITE" id="PS50011"/>
    </source>
</evidence>
<dbReference type="SMART" id="SM00220">
    <property type="entry name" value="S_TKc"/>
    <property type="match status" value="1"/>
</dbReference>
<reference evidence="6" key="2">
    <citation type="journal article" date="2020" name="PLoS Negl. Trop. Dis.">
        <title>High-quality nuclear genome for Sarcoptes scabiei-A critical resource for a neglected parasite.</title>
        <authorList>
            <person name="Korhonen P.K."/>
            <person name="Gasser R.B."/>
            <person name="Ma G."/>
            <person name="Wang T."/>
            <person name="Stroehlein A.J."/>
            <person name="Young N.D."/>
            <person name="Ang C.S."/>
            <person name="Fernando D.D."/>
            <person name="Lu H.C."/>
            <person name="Taylor S."/>
            <person name="Reynolds S.L."/>
            <person name="Mofiz E."/>
            <person name="Najaraj S.H."/>
            <person name="Gowda H."/>
            <person name="Madugundu A."/>
            <person name="Renuse S."/>
            <person name="Holt D."/>
            <person name="Pandey A."/>
            <person name="Papenfuss A.T."/>
            <person name="Fischer K."/>
        </authorList>
    </citation>
    <scope>NUCLEOTIDE SEQUENCE [LARGE SCALE GENOMIC DNA]</scope>
</reference>
<reference evidence="4 7" key="1">
    <citation type="journal article" date="2015" name="Parasit. Vectors">
        <title>Draft genome of the scabies mite.</title>
        <authorList>
            <person name="Rider S.D.Jr."/>
            <person name="Morgan M.S."/>
            <person name="Arlian L.G."/>
        </authorList>
    </citation>
    <scope>NUCLEOTIDE SEQUENCE [LARGE SCALE GENOMIC DNA]</scope>
    <source>
        <strain evidence="4">Arlian Lab</strain>
    </source>
</reference>
<dbReference type="EnsemblMetazoa" id="SSS_2315s_mrna">
    <property type="protein sequence ID" value="KAF7491637.1"/>
    <property type="gene ID" value="SSS_2315"/>
</dbReference>
<organism evidence="4 7">
    <name type="scientific">Sarcoptes scabiei</name>
    <name type="common">Itch mite</name>
    <name type="synonym">Acarus scabiei</name>
    <dbReference type="NCBI Taxonomy" id="52283"/>
    <lineage>
        <taxon>Eukaryota</taxon>
        <taxon>Metazoa</taxon>
        <taxon>Ecdysozoa</taxon>
        <taxon>Arthropoda</taxon>
        <taxon>Chelicerata</taxon>
        <taxon>Arachnida</taxon>
        <taxon>Acari</taxon>
        <taxon>Acariformes</taxon>
        <taxon>Sarcoptiformes</taxon>
        <taxon>Astigmata</taxon>
        <taxon>Psoroptidia</taxon>
        <taxon>Sarcoptoidea</taxon>
        <taxon>Sarcoptidae</taxon>
        <taxon>Sarcoptinae</taxon>
        <taxon>Sarcoptes</taxon>
    </lineage>
</organism>
<keyword evidence="4" id="KW-0808">Transferase</keyword>
<reference evidence="3" key="3">
    <citation type="submission" date="2020-01" db="EMBL/GenBank/DDBJ databases">
        <authorList>
            <person name="Korhonen P.K.K."/>
            <person name="Guangxu M.G."/>
            <person name="Wang T.W."/>
            <person name="Stroehlein A.J.S."/>
            <person name="Young N.D."/>
            <person name="Ang C.-S.A."/>
            <person name="Fernando D.W.F."/>
            <person name="Lu H.L."/>
            <person name="Taylor S.T."/>
            <person name="Ehtesham M.E.M."/>
            <person name="Najaraj S.H.N."/>
            <person name="Harsha G.H.G."/>
            <person name="Madugundu A.M."/>
            <person name="Renuse S.R."/>
            <person name="Holt D.H."/>
            <person name="Pandey A.P."/>
            <person name="Papenfuss A.P."/>
            <person name="Gasser R.B.G."/>
            <person name="Fischer K.F."/>
        </authorList>
    </citation>
    <scope>NUCLEOTIDE SEQUENCE</scope>
    <source>
        <strain evidence="3">SSS_KF_BRIS2020</strain>
    </source>
</reference>
<dbReference type="InterPro" id="IPR008271">
    <property type="entry name" value="Ser/Thr_kinase_AS"/>
</dbReference>
<dbReference type="OMA" id="SERWWIV"/>
<protein>
    <recommendedName>
        <fullName evidence="1">non-specific serine/threonine protein kinase</fullName>
        <ecNumber evidence="1">2.7.11.1</ecNumber>
    </recommendedName>
</protein>
<dbReference type="EMBL" id="WVUK01000058">
    <property type="protein sequence ID" value="KAF7491637.1"/>
    <property type="molecule type" value="Genomic_DNA"/>
</dbReference>
<evidence type="ECO:0000313" key="5">
    <source>
        <dbReference type="EnsemblMetazoa" id="KAF7491637.1"/>
    </source>
</evidence>
<dbReference type="GO" id="GO:0005524">
    <property type="term" value="F:ATP binding"/>
    <property type="evidence" value="ECO:0007669"/>
    <property type="project" value="InterPro"/>
</dbReference>
<evidence type="ECO:0000313" key="7">
    <source>
        <dbReference type="Proteomes" id="UP000616769"/>
    </source>
</evidence>
<proteinExistence type="predicted"/>
<dbReference type="PANTHER" id="PTHR11909">
    <property type="entry name" value="CASEIN KINASE-RELATED"/>
    <property type="match status" value="1"/>
</dbReference>
<feature type="domain" description="Protein kinase" evidence="2">
    <location>
        <begin position="28"/>
        <end position="292"/>
    </location>
</feature>
<dbReference type="InterPro" id="IPR050235">
    <property type="entry name" value="CK1_Ser-Thr_kinase"/>
</dbReference>
<gene>
    <name evidence="4" type="ORF">QR98_0015590</name>
    <name evidence="3" type="ORF">SSS_2315</name>
</gene>
<evidence type="ECO:0000256" key="1">
    <source>
        <dbReference type="ARBA" id="ARBA00012513"/>
    </source>
</evidence>
<dbReference type="Pfam" id="PF00069">
    <property type="entry name" value="Pkinase"/>
    <property type="match status" value="1"/>
</dbReference>
<reference evidence="5" key="4">
    <citation type="submission" date="2022-06" db="UniProtKB">
        <authorList>
            <consortium name="EnsemblMetazoa"/>
        </authorList>
    </citation>
    <scope>IDENTIFICATION</scope>
</reference>
<evidence type="ECO:0000313" key="3">
    <source>
        <dbReference type="EMBL" id="KAF7491637.1"/>
    </source>
</evidence>